<dbReference type="Proteomes" id="UP000032744">
    <property type="component" value="Chromosome"/>
</dbReference>
<dbReference type="Pfam" id="PF13515">
    <property type="entry name" value="FUSC_2"/>
    <property type="match status" value="1"/>
</dbReference>
<dbReference type="KEGG" id="sauq:SAI4T8_1018690"/>
<dbReference type="InterPro" id="IPR049453">
    <property type="entry name" value="Memb_transporter_dom"/>
</dbReference>
<dbReference type="EMBL" id="HE579071">
    <property type="protein sequence ID" value="CCJ23567.1"/>
    <property type="molecule type" value="Genomic_DNA"/>
</dbReference>
<gene>
    <name evidence="7" type="ORF">SAI7S6_1018680</name>
</gene>
<dbReference type="KEGG" id="saut:SAI1T1_2018680"/>
<evidence type="ECO:0000256" key="5">
    <source>
        <dbReference type="SAM" id="Phobius"/>
    </source>
</evidence>
<dbReference type="KEGG" id="sauj:SAI2T2_1018690"/>
<feature type="transmembrane region" description="Helical" evidence="5">
    <location>
        <begin position="108"/>
        <end position="125"/>
    </location>
</feature>
<feature type="transmembrane region" description="Helical" evidence="5">
    <location>
        <begin position="400"/>
        <end position="419"/>
    </location>
</feature>
<organism evidence="7 8">
    <name type="scientific">Staphylococcus aureus subsp. aureus ST228</name>
    <dbReference type="NCBI Taxonomy" id="1074919"/>
    <lineage>
        <taxon>Bacteria</taxon>
        <taxon>Bacillati</taxon>
        <taxon>Bacillota</taxon>
        <taxon>Bacilli</taxon>
        <taxon>Bacillales</taxon>
        <taxon>Staphylococcaceae</taxon>
        <taxon>Staphylococcus</taxon>
    </lineage>
</organism>
<evidence type="ECO:0000256" key="1">
    <source>
        <dbReference type="ARBA" id="ARBA00004141"/>
    </source>
</evidence>
<evidence type="ECO:0000313" key="8">
    <source>
        <dbReference type="Proteomes" id="UP000032744"/>
    </source>
</evidence>
<sequence length="674" mass="76334">MSIRCYNHICCVIKIYSNKFILTMLIKRLWKYFDKERRSRNDIFLTSLIKINRLNLDFYKGVRQGLLMIIPAIIGYLCGNFQFGLLVATGTLAHIYVFKGPSRSKLRTVIICNLAFAICMMLGTLTAKTPLVFGMTLLIVTVIPFYIFTALKIAGPSSTFFIVTFSLPINLPIAPEEALYRGFAILVGGILATMMVLITIVFSKNKAEEQAIQNDFKLISKLLHTYNDKAAFLQVAKTAVDSFKASDKLLITSTSSNDKLSRRFQKLLLLHTSAQGIYSELLELNAKQIRPLPDELIEMMDHIIAQLDNSDENVRYWRKEVTVTEEFQNLFNHILKIDEMVHANEARIAYEADMRKPLYSKRIYQNLTLDSIVFRNTLRYTAIMMIAIFIALMFDFEKAYWIPLSAHTILLGTSTIHAIERGMARGLGTILGVLVLSVILLFSIPTPVAVILMGIAALFTEALVGANYAIAVVFITIQVILMNGLASQNLTINIAFPRVIDVAIGIVIAIIGLFVLGQRTASVLLPNVMAEVVRKEATLFHYLFSENQYKDNVYQKNTAMNLSVKLNNMTQVYNAANGELFSDKTLIQNYYPSLFALEEISFMLNRAMANEDRLTINEQLMGEYLATFENIAKHLELNTELEIKILPDLPQYNYIQSAMMNIQHNGFRERDKNV</sequence>
<dbReference type="KEGG" id="sauk:SAI3T3_1018680"/>
<reference evidence="7 8" key="1">
    <citation type="journal article" date="2012" name="PLoS ONE">
        <title>Short term evolution of a highly transmissible methicillin-resistant Staphylococcus aureus clone (ST228) in a tertiary care hospital.</title>
        <authorList>
            <person name="Vogel V."/>
            <person name="Falquet L."/>
            <person name="Calderon-Copete S.P."/>
            <person name="Basset P."/>
            <person name="Blanc D.S."/>
        </authorList>
    </citation>
    <scope>NUCLEOTIDE SEQUENCE [LARGE SCALE GENOMIC DNA]</scope>
    <source>
        <strain evidence="8">ST228/18412</strain>
    </source>
</reference>
<accession>A0A7U7IFC8</accession>
<feature type="transmembrane region" description="Helical" evidence="5">
    <location>
        <begin position="465"/>
        <end position="486"/>
    </location>
</feature>
<feature type="transmembrane region" description="Helical" evidence="5">
    <location>
        <begin position="158"/>
        <end position="174"/>
    </location>
</feature>
<feature type="transmembrane region" description="Helical" evidence="5">
    <location>
        <begin position="66"/>
        <end position="96"/>
    </location>
</feature>
<evidence type="ECO:0000256" key="2">
    <source>
        <dbReference type="ARBA" id="ARBA00022692"/>
    </source>
</evidence>
<dbReference type="KEGG" id="saux:SAI6T6_1018620"/>
<dbReference type="KEGG" id="sauw:SAI5S5_1018620"/>
<dbReference type="KEGG" id="sauy:SAI8T7_1018660"/>
<keyword evidence="2 5" id="KW-0812">Transmembrane</keyword>
<keyword evidence="4 5" id="KW-0472">Membrane</keyword>
<dbReference type="AlphaFoldDB" id="A0A7U7IFC8"/>
<protein>
    <submittedName>
        <fullName evidence="7">Probable membrane protein</fullName>
    </submittedName>
</protein>
<dbReference type="KEGG" id="sauv:SAI7S6_1018680"/>
<feature type="domain" description="Integral membrane bound transporter" evidence="6">
    <location>
        <begin position="386"/>
        <end position="511"/>
    </location>
</feature>
<name>A0A7U7IFC8_STAAU</name>
<feature type="transmembrane region" description="Helical" evidence="5">
    <location>
        <begin position="131"/>
        <end position="151"/>
    </location>
</feature>
<proteinExistence type="predicted"/>
<evidence type="ECO:0000313" key="7">
    <source>
        <dbReference type="EMBL" id="CCJ23567.1"/>
    </source>
</evidence>
<comment type="subcellular location">
    <subcellularLocation>
        <location evidence="1">Membrane</location>
        <topology evidence="1">Multi-pass membrane protein</topology>
    </subcellularLocation>
</comment>
<evidence type="ECO:0000256" key="3">
    <source>
        <dbReference type="ARBA" id="ARBA00022989"/>
    </source>
</evidence>
<evidence type="ECO:0000256" key="4">
    <source>
        <dbReference type="ARBA" id="ARBA00023136"/>
    </source>
</evidence>
<feature type="transmembrane region" description="Helical" evidence="5">
    <location>
        <begin position="431"/>
        <end position="459"/>
    </location>
</feature>
<feature type="transmembrane region" description="Helical" evidence="5">
    <location>
        <begin position="377"/>
        <end position="394"/>
    </location>
</feature>
<feature type="transmembrane region" description="Helical" evidence="5">
    <location>
        <begin position="498"/>
        <end position="517"/>
    </location>
</feature>
<evidence type="ECO:0000259" key="6">
    <source>
        <dbReference type="Pfam" id="PF13515"/>
    </source>
</evidence>
<dbReference type="GO" id="GO:0016020">
    <property type="term" value="C:membrane"/>
    <property type="evidence" value="ECO:0007669"/>
    <property type="project" value="UniProtKB-SubCell"/>
</dbReference>
<keyword evidence="3 5" id="KW-1133">Transmembrane helix</keyword>
<feature type="transmembrane region" description="Helical" evidence="5">
    <location>
        <begin position="180"/>
        <end position="202"/>
    </location>
</feature>